<keyword evidence="1" id="KW-0812">Transmembrane</keyword>
<feature type="transmembrane region" description="Helical" evidence="1">
    <location>
        <begin position="150"/>
        <end position="168"/>
    </location>
</feature>
<feature type="transmembrane region" description="Helical" evidence="1">
    <location>
        <begin position="108"/>
        <end position="130"/>
    </location>
</feature>
<gene>
    <name evidence="2" type="ORF">I601_3203</name>
</gene>
<name>A0A1A9GPM1_9ACTN</name>
<dbReference type="Proteomes" id="UP000077868">
    <property type="component" value="Chromosome"/>
</dbReference>
<accession>A0A1A9GPM1</accession>
<evidence type="ECO:0000313" key="2">
    <source>
        <dbReference type="EMBL" id="ANH39610.1"/>
    </source>
</evidence>
<keyword evidence="3" id="KW-1185">Reference proteome</keyword>
<evidence type="ECO:0000313" key="3">
    <source>
        <dbReference type="Proteomes" id="UP000077868"/>
    </source>
</evidence>
<dbReference type="RefSeq" id="WP_068111798.1">
    <property type="nucleotide sequence ID" value="NZ_CP015079.1"/>
</dbReference>
<feature type="transmembrane region" description="Helical" evidence="1">
    <location>
        <begin position="74"/>
        <end position="101"/>
    </location>
</feature>
<evidence type="ECO:0008006" key="4">
    <source>
        <dbReference type="Google" id="ProtNLM"/>
    </source>
</evidence>
<reference evidence="2 3" key="1">
    <citation type="submission" date="2016-03" db="EMBL/GenBank/DDBJ databases">
        <title>Complete genome sequence of a soil Actinobacterium, Nocardioides dokdonensis FR1436.</title>
        <authorList>
            <person name="Kwon S.-K."/>
            <person name="Kim K."/>
            <person name="Kim J.F."/>
        </authorList>
    </citation>
    <scope>NUCLEOTIDE SEQUENCE [LARGE SCALE GENOMIC DNA]</scope>
    <source>
        <strain evidence="2 3">FR1436</strain>
    </source>
</reference>
<evidence type="ECO:0000256" key="1">
    <source>
        <dbReference type="SAM" id="Phobius"/>
    </source>
</evidence>
<dbReference type="OrthoDB" id="5195044at2"/>
<organism evidence="2 3">
    <name type="scientific">Nocardioides dokdonensis FR1436</name>
    <dbReference type="NCBI Taxonomy" id="1300347"/>
    <lineage>
        <taxon>Bacteria</taxon>
        <taxon>Bacillati</taxon>
        <taxon>Actinomycetota</taxon>
        <taxon>Actinomycetes</taxon>
        <taxon>Propionibacteriales</taxon>
        <taxon>Nocardioidaceae</taxon>
        <taxon>Nocardioides</taxon>
    </lineage>
</organism>
<dbReference type="STRING" id="1300347.I601_3203"/>
<dbReference type="KEGG" id="ndk:I601_3203"/>
<dbReference type="PATRIC" id="fig|1300347.3.peg.3206"/>
<proteinExistence type="predicted"/>
<keyword evidence="1" id="KW-0472">Membrane</keyword>
<dbReference type="AlphaFoldDB" id="A0A1A9GPM1"/>
<protein>
    <recommendedName>
        <fullName evidence="4">DUF1440 domain-containing protein</fullName>
    </recommendedName>
</protein>
<feature type="transmembrane region" description="Helical" evidence="1">
    <location>
        <begin position="20"/>
        <end position="37"/>
    </location>
</feature>
<sequence>MTTLHPTTTHQGSLDLPRTITAGAIGGGVAGMMMAMIEMAYGAFADGHTLWDAPMAIWAFVAGSDQFGAPSEHVGAIVLGMGGHLANSMMLGVAFALLMAVVVKKQGVLASVALGTMFGIATWVVMRYVVLPLNAGTADLFTGAAVSPQWLWYVAHAAFGMTLGLIYARHHAADSARPTA</sequence>
<dbReference type="EMBL" id="CP015079">
    <property type="protein sequence ID" value="ANH39610.1"/>
    <property type="molecule type" value="Genomic_DNA"/>
</dbReference>
<keyword evidence="1" id="KW-1133">Transmembrane helix</keyword>